<keyword evidence="1" id="KW-0472">Membrane</keyword>
<sequence>MSIIHDALKKAQTNLEKETGKSFSITDDKLYQTESIETLSENISANNRPQEKPNSTKKILLTGIFITLLITTSIAIYSLWSPNKNTSLSLPTIVQINSPEPIKPIKNVTDKITARPQTPKRVIRKPISNNSQILINGTMLMGGKHVALINGEIYEVGETIQNQKITNITLKNVEITNSLGEVTTLSVRHR</sequence>
<feature type="transmembrane region" description="Helical" evidence="1">
    <location>
        <begin position="59"/>
        <end position="80"/>
    </location>
</feature>
<dbReference type="AlphaFoldDB" id="A0A3B0T739"/>
<protein>
    <submittedName>
        <fullName evidence="2">Uncharacterized protein</fullName>
    </submittedName>
</protein>
<dbReference type="EMBL" id="UOEN01000117">
    <property type="protein sequence ID" value="VAW12670.1"/>
    <property type="molecule type" value="Genomic_DNA"/>
</dbReference>
<keyword evidence="1" id="KW-0812">Transmembrane</keyword>
<proteinExistence type="predicted"/>
<keyword evidence="1" id="KW-1133">Transmembrane helix</keyword>
<reference evidence="2" key="1">
    <citation type="submission" date="2018-06" db="EMBL/GenBank/DDBJ databases">
        <authorList>
            <person name="Zhirakovskaya E."/>
        </authorList>
    </citation>
    <scope>NUCLEOTIDE SEQUENCE</scope>
</reference>
<name>A0A3B0T739_9ZZZZ</name>
<gene>
    <name evidence="2" type="ORF">MNBD_BACTEROID05-845</name>
</gene>
<organism evidence="2">
    <name type="scientific">hydrothermal vent metagenome</name>
    <dbReference type="NCBI Taxonomy" id="652676"/>
    <lineage>
        <taxon>unclassified sequences</taxon>
        <taxon>metagenomes</taxon>
        <taxon>ecological metagenomes</taxon>
    </lineage>
</organism>
<accession>A0A3B0T739</accession>
<evidence type="ECO:0000313" key="2">
    <source>
        <dbReference type="EMBL" id="VAW12670.1"/>
    </source>
</evidence>
<evidence type="ECO:0000256" key="1">
    <source>
        <dbReference type="SAM" id="Phobius"/>
    </source>
</evidence>